<reference evidence="10 11" key="1">
    <citation type="journal article" date="2016" name="Nat. Commun.">
        <title>Thousands of microbial genomes shed light on interconnected biogeochemical processes in an aquifer system.</title>
        <authorList>
            <person name="Anantharaman K."/>
            <person name="Brown C.T."/>
            <person name="Hug L.A."/>
            <person name="Sharon I."/>
            <person name="Castelle C.J."/>
            <person name="Probst A.J."/>
            <person name="Thomas B.C."/>
            <person name="Singh A."/>
            <person name="Wilkins M.J."/>
            <person name="Karaoz U."/>
            <person name="Brodie E.L."/>
            <person name="Williams K.H."/>
            <person name="Hubbard S.S."/>
            <person name="Banfield J.F."/>
        </authorList>
    </citation>
    <scope>NUCLEOTIDE SEQUENCE [LARGE SCALE GENOMIC DNA]</scope>
</reference>
<feature type="domain" description="Glycerol-3-phosphate dehydrogenase NAD-dependent C-terminal" evidence="9">
    <location>
        <begin position="150"/>
        <end position="282"/>
    </location>
</feature>
<evidence type="ECO:0008006" key="12">
    <source>
        <dbReference type="Google" id="ProtNLM"/>
    </source>
</evidence>
<evidence type="ECO:0000313" key="10">
    <source>
        <dbReference type="EMBL" id="OGD56331.1"/>
    </source>
</evidence>
<evidence type="ECO:0000256" key="7">
    <source>
        <dbReference type="PIRSR" id="PIRSR000114-1"/>
    </source>
</evidence>
<dbReference type="GO" id="GO:0016616">
    <property type="term" value="F:oxidoreductase activity, acting on the CH-OH group of donors, NAD or NADP as acceptor"/>
    <property type="evidence" value="ECO:0007669"/>
    <property type="project" value="InterPro"/>
</dbReference>
<sequence length="286" mass="31072">MKITVIGGKGRWGSCLAEILANNGHEVVVIDACHSPDTRTCRDTDVVIIAVPGRNFKEACEMWLKDLSPKTAVINASKTILAKNGKLLLPHQIIKPFAPSTFVTLACGGFPRDIRKGHSADATVFGENHGDMIKRLFSNTPIEIGEYSFDWIGGELGSALKNIAAIASGLCYGLGYPVMMRSKIITKIGHEIVQIATKHGANPETFALGRSCFLTDLIGTCYSDDSKNFKAGMAIARGLKANSAEGIWTLQILNEVGELNHMPLSRKIYNIAFSDIEPSEFMKIFA</sequence>
<protein>
    <recommendedName>
        <fullName evidence="12">Glycerol-3-phosphate dehydrogenase</fullName>
    </recommendedName>
</protein>
<comment type="caution">
    <text evidence="10">The sequence shown here is derived from an EMBL/GenBank/DDBJ whole genome shotgun (WGS) entry which is preliminary data.</text>
</comment>
<keyword evidence="6" id="KW-1208">Phospholipid metabolism</keyword>
<evidence type="ECO:0000313" key="11">
    <source>
        <dbReference type="Proteomes" id="UP000178764"/>
    </source>
</evidence>
<dbReference type="Pfam" id="PF01210">
    <property type="entry name" value="NAD_Gly3P_dh_N"/>
    <property type="match status" value="1"/>
</dbReference>
<evidence type="ECO:0000256" key="2">
    <source>
        <dbReference type="ARBA" id="ARBA00022516"/>
    </source>
</evidence>
<dbReference type="Gene3D" id="3.40.50.720">
    <property type="entry name" value="NAD(P)-binding Rossmann-like Domain"/>
    <property type="match status" value="1"/>
</dbReference>
<dbReference type="PANTHER" id="PTHR11728">
    <property type="entry name" value="GLYCEROL-3-PHOSPHATE DEHYDROGENASE"/>
    <property type="match status" value="1"/>
</dbReference>
<keyword evidence="2" id="KW-0444">Lipid biosynthesis</keyword>
<dbReference type="InterPro" id="IPR036291">
    <property type="entry name" value="NAD(P)-bd_dom_sf"/>
</dbReference>
<dbReference type="GO" id="GO:0008654">
    <property type="term" value="P:phospholipid biosynthetic process"/>
    <property type="evidence" value="ECO:0007669"/>
    <property type="project" value="UniProtKB-KW"/>
</dbReference>
<dbReference type="GO" id="GO:0046168">
    <property type="term" value="P:glycerol-3-phosphate catabolic process"/>
    <property type="evidence" value="ECO:0007669"/>
    <property type="project" value="InterPro"/>
</dbReference>
<dbReference type="PIRSF" id="PIRSF000114">
    <property type="entry name" value="Glycerol-3-P_dh"/>
    <property type="match status" value="1"/>
</dbReference>
<name>A0A1F5DMS3_9BACT</name>
<keyword evidence="4" id="KW-0443">Lipid metabolism</keyword>
<keyword evidence="3" id="KW-0560">Oxidoreductase</keyword>
<dbReference type="SUPFAM" id="SSF48179">
    <property type="entry name" value="6-phosphogluconate dehydrogenase C-terminal domain-like"/>
    <property type="match status" value="1"/>
</dbReference>
<organism evidence="10 11">
    <name type="scientific">Candidatus Berkelbacteria bacterium RBG_13_40_8</name>
    <dbReference type="NCBI Taxonomy" id="1797467"/>
    <lineage>
        <taxon>Bacteria</taxon>
        <taxon>Candidatus Berkelbacteria</taxon>
    </lineage>
</organism>
<dbReference type="EMBL" id="MEZT01000022">
    <property type="protein sequence ID" value="OGD56331.1"/>
    <property type="molecule type" value="Genomic_DNA"/>
</dbReference>
<dbReference type="InterPro" id="IPR006168">
    <property type="entry name" value="G3P_DH_NAD-dep"/>
</dbReference>
<dbReference type="GO" id="GO:0005829">
    <property type="term" value="C:cytosol"/>
    <property type="evidence" value="ECO:0007669"/>
    <property type="project" value="TreeGrafter"/>
</dbReference>
<evidence type="ECO:0000259" key="8">
    <source>
        <dbReference type="Pfam" id="PF01210"/>
    </source>
</evidence>
<dbReference type="AlphaFoldDB" id="A0A1F5DMS3"/>
<dbReference type="InterPro" id="IPR006109">
    <property type="entry name" value="G3P_DH_NAD-dep_C"/>
</dbReference>
<dbReference type="GO" id="GO:0005975">
    <property type="term" value="P:carbohydrate metabolic process"/>
    <property type="evidence" value="ECO:0007669"/>
    <property type="project" value="InterPro"/>
</dbReference>
<dbReference type="InterPro" id="IPR008927">
    <property type="entry name" value="6-PGluconate_DH-like_C_sf"/>
</dbReference>
<evidence type="ECO:0000256" key="6">
    <source>
        <dbReference type="ARBA" id="ARBA00023264"/>
    </source>
</evidence>
<evidence type="ECO:0000256" key="4">
    <source>
        <dbReference type="ARBA" id="ARBA00023098"/>
    </source>
</evidence>
<dbReference type="Pfam" id="PF07479">
    <property type="entry name" value="NAD_Gly3P_dh_C"/>
    <property type="match status" value="1"/>
</dbReference>
<keyword evidence="5" id="KW-0594">Phospholipid biosynthesis</keyword>
<dbReference type="Proteomes" id="UP000178764">
    <property type="component" value="Unassembled WGS sequence"/>
</dbReference>
<comment type="similarity">
    <text evidence="1">Belongs to the NAD-dependent glycerol-3-phosphate dehydrogenase family.</text>
</comment>
<evidence type="ECO:0000256" key="5">
    <source>
        <dbReference type="ARBA" id="ARBA00023209"/>
    </source>
</evidence>
<evidence type="ECO:0000256" key="1">
    <source>
        <dbReference type="ARBA" id="ARBA00011009"/>
    </source>
</evidence>
<feature type="domain" description="Glycerol-3-phosphate dehydrogenase NAD-dependent N-terminal" evidence="8">
    <location>
        <begin position="39"/>
        <end position="124"/>
    </location>
</feature>
<evidence type="ECO:0000256" key="3">
    <source>
        <dbReference type="ARBA" id="ARBA00023002"/>
    </source>
</evidence>
<dbReference type="Gene3D" id="1.10.1040.10">
    <property type="entry name" value="N-(1-d-carboxylethyl)-l-norvaline Dehydrogenase, domain 2"/>
    <property type="match status" value="1"/>
</dbReference>
<dbReference type="InterPro" id="IPR013328">
    <property type="entry name" value="6PGD_dom2"/>
</dbReference>
<dbReference type="SUPFAM" id="SSF51735">
    <property type="entry name" value="NAD(P)-binding Rossmann-fold domains"/>
    <property type="match status" value="1"/>
</dbReference>
<dbReference type="InterPro" id="IPR011128">
    <property type="entry name" value="G3P_DH_NAD-dep_N"/>
</dbReference>
<accession>A0A1F5DMS3</accession>
<gene>
    <name evidence="10" type="ORF">A2V71_01230</name>
</gene>
<feature type="active site" description="Proton acceptor" evidence="7">
    <location>
        <position position="161"/>
    </location>
</feature>
<proteinExistence type="inferred from homology"/>
<dbReference type="GO" id="GO:0051287">
    <property type="term" value="F:NAD binding"/>
    <property type="evidence" value="ECO:0007669"/>
    <property type="project" value="InterPro"/>
</dbReference>
<dbReference type="PANTHER" id="PTHR11728:SF1">
    <property type="entry name" value="GLYCEROL-3-PHOSPHATE DEHYDROGENASE [NAD(+)] 2, CHLOROPLASTIC"/>
    <property type="match status" value="1"/>
</dbReference>
<evidence type="ECO:0000259" key="9">
    <source>
        <dbReference type="Pfam" id="PF07479"/>
    </source>
</evidence>